<keyword evidence="4" id="KW-0378">Hydrolase</keyword>
<dbReference type="EC" id="3.6.3.-" evidence="4"/>
<evidence type="ECO:0000256" key="2">
    <source>
        <dbReference type="ARBA" id="ARBA00022840"/>
    </source>
</evidence>
<dbReference type="RefSeq" id="WP_069155140.1">
    <property type="nucleotide sequence ID" value="NZ_MCGH01000005.1"/>
</dbReference>
<dbReference type="PATRIC" id="fig|1432052.4.peg.6487"/>
<dbReference type="InterPro" id="IPR003593">
    <property type="entry name" value="AAA+_ATPase"/>
</dbReference>
<proteinExistence type="predicted"/>
<evidence type="ECO:0000256" key="1">
    <source>
        <dbReference type="ARBA" id="ARBA00022741"/>
    </source>
</evidence>
<dbReference type="AlphaFoldDB" id="A0A1E2ZZE0"/>
<keyword evidence="2 4" id="KW-0067">ATP-binding</keyword>
<dbReference type="InterPro" id="IPR017871">
    <property type="entry name" value="ABC_transporter-like_CS"/>
</dbReference>
<dbReference type="PROSITE" id="PS00211">
    <property type="entry name" value="ABC_TRANSPORTER_1"/>
    <property type="match status" value="1"/>
</dbReference>
<comment type="caution">
    <text evidence="4">The sequence shown here is derived from an EMBL/GenBank/DDBJ whole genome shotgun (WGS) entry which is preliminary data.</text>
</comment>
<dbReference type="InterPro" id="IPR027417">
    <property type="entry name" value="P-loop_NTPase"/>
</dbReference>
<evidence type="ECO:0000313" key="5">
    <source>
        <dbReference type="Proteomes" id="UP000094067"/>
    </source>
</evidence>
<protein>
    <submittedName>
        <fullName evidence="4">Daunorubicin/doxorubicin resistance ATP-binding protein DrrA</fullName>
        <ecNumber evidence="4">3.6.3.-</ecNumber>
    </submittedName>
</protein>
<evidence type="ECO:0000259" key="3">
    <source>
        <dbReference type="PROSITE" id="PS50893"/>
    </source>
</evidence>
<dbReference type="Proteomes" id="UP000094067">
    <property type="component" value="Unassembled WGS sequence"/>
</dbReference>
<keyword evidence="1" id="KW-0547">Nucleotide-binding</keyword>
<evidence type="ECO:0000313" key="4">
    <source>
        <dbReference type="EMBL" id="ODM01862.1"/>
    </source>
</evidence>
<dbReference type="EMBL" id="MCGH01000005">
    <property type="protein sequence ID" value="ODM01862.1"/>
    <property type="molecule type" value="Genomic_DNA"/>
</dbReference>
<dbReference type="Gene3D" id="3.40.50.300">
    <property type="entry name" value="P-loop containing nucleotide triphosphate hydrolases"/>
    <property type="match status" value="1"/>
</dbReference>
<sequence length="315" mass="34494">MNKIIEVKNLQKSYKTGKAVDGVSFDVYKGEILCILGPNGAGKSTTINMLTGALGWDGGGIYADFLKGKSIHDDLPAYKRRLGVVPQDLAIYEDLSARNNVEFFASLYGLRGRALQEGCRFALEFAGLTDRAGDKAGTFSGGMKRRLNIACAIAHRPELLVMDEPTVGIDPQSRNHILESIKRLRDEGMTIIYTTHYMEEVEEISTRIIVMDHGKIIAGGTKEELKERTDTDKMITIEADGLDTFDSDTLYRIEGVKKVSAGAGTLKLAVIPGIENLDGIIAVLIEHGKRINSITTQAISLETVFLNLTGRSLRD</sequence>
<organism evidence="4 5">
    <name type="scientific">Eisenbergiella tayi</name>
    <dbReference type="NCBI Taxonomy" id="1432052"/>
    <lineage>
        <taxon>Bacteria</taxon>
        <taxon>Bacillati</taxon>
        <taxon>Bacillota</taxon>
        <taxon>Clostridia</taxon>
        <taxon>Lachnospirales</taxon>
        <taxon>Lachnospiraceae</taxon>
        <taxon>Eisenbergiella</taxon>
    </lineage>
</organism>
<dbReference type="SUPFAM" id="SSF52540">
    <property type="entry name" value="P-loop containing nucleoside triphosphate hydrolases"/>
    <property type="match status" value="1"/>
</dbReference>
<dbReference type="InterPro" id="IPR003439">
    <property type="entry name" value="ABC_transporter-like_ATP-bd"/>
</dbReference>
<dbReference type="Pfam" id="PF00005">
    <property type="entry name" value="ABC_tran"/>
    <property type="match status" value="1"/>
</dbReference>
<dbReference type="PANTHER" id="PTHR43582:SF2">
    <property type="entry name" value="LINEARMYCIN RESISTANCE ATP-BINDING PROTEIN LNRL"/>
    <property type="match status" value="1"/>
</dbReference>
<dbReference type="GO" id="GO:0005524">
    <property type="term" value="F:ATP binding"/>
    <property type="evidence" value="ECO:0007669"/>
    <property type="project" value="UniProtKB-KW"/>
</dbReference>
<reference evidence="4 5" key="1">
    <citation type="submission" date="2016-07" db="EMBL/GenBank/DDBJ databases">
        <title>Characterization of isolates of Eisenbergiella tayi derived from blood cultures, using whole genome sequencing.</title>
        <authorList>
            <person name="Burdz T."/>
            <person name="Wiebe D."/>
            <person name="Huynh C."/>
            <person name="Bernard K."/>
        </authorList>
    </citation>
    <scope>NUCLEOTIDE SEQUENCE [LARGE SCALE GENOMIC DNA]</scope>
    <source>
        <strain evidence="4 5">NML 110608</strain>
    </source>
</reference>
<dbReference type="PROSITE" id="PS50893">
    <property type="entry name" value="ABC_TRANSPORTER_2"/>
    <property type="match status" value="1"/>
</dbReference>
<accession>A0A1E2ZZE0</accession>
<dbReference type="PANTHER" id="PTHR43582">
    <property type="entry name" value="LINEARMYCIN RESISTANCE ATP-BINDING PROTEIN LNRL"/>
    <property type="match status" value="1"/>
</dbReference>
<gene>
    <name evidence="4" type="primary">drrA_3</name>
    <name evidence="4" type="ORF">BEI61_05861</name>
</gene>
<dbReference type="GO" id="GO:0016887">
    <property type="term" value="F:ATP hydrolysis activity"/>
    <property type="evidence" value="ECO:0007669"/>
    <property type="project" value="InterPro"/>
</dbReference>
<dbReference type="SMART" id="SM00382">
    <property type="entry name" value="AAA"/>
    <property type="match status" value="1"/>
</dbReference>
<name>A0A1E2ZZE0_9FIRM</name>
<feature type="domain" description="ABC transporter" evidence="3">
    <location>
        <begin position="5"/>
        <end position="238"/>
    </location>
</feature>